<accession>A0A7T0KPJ3</accession>
<sequence>MNRLQKSLVPVLATAGVLHFVKPEPFDSIVPPQLPGEPRTYTYASGVAELASAALLASKRTKATGGLAAAGLFAAVWPANIYMAWLWRRKPWYLQVISLARIPLQIPLIRAAWGIHRGHS</sequence>
<keyword evidence="1" id="KW-1133">Transmembrane helix</keyword>
<dbReference type="EMBL" id="CP064955">
    <property type="protein sequence ID" value="QPK83658.1"/>
    <property type="molecule type" value="Genomic_DNA"/>
</dbReference>
<keyword evidence="1" id="KW-0472">Membrane</keyword>
<dbReference type="PANTHER" id="PTHR36974">
    <property type="entry name" value="MEMBRANE PROTEIN-RELATED"/>
    <property type="match status" value="1"/>
</dbReference>
<gene>
    <name evidence="2" type="ORF">G7Y29_02275</name>
</gene>
<name>A0A7T0KPJ3_9CORY</name>
<dbReference type="PANTHER" id="PTHR36974:SF1">
    <property type="entry name" value="DOXX FAMILY MEMBRANE PROTEIN"/>
    <property type="match status" value="1"/>
</dbReference>
<evidence type="ECO:0000313" key="3">
    <source>
        <dbReference type="Proteomes" id="UP000594586"/>
    </source>
</evidence>
<reference evidence="2 3" key="1">
    <citation type="submission" date="2020-11" db="EMBL/GenBank/DDBJ databases">
        <title>Corynebacterium sp. MC1420.</title>
        <authorList>
            <person name="Zhou J."/>
        </authorList>
    </citation>
    <scope>NUCLEOTIDE SEQUENCE [LARGE SCALE GENOMIC DNA]</scope>
    <source>
        <strain evidence="2 3">MC1420</strain>
    </source>
</reference>
<evidence type="ECO:0008006" key="4">
    <source>
        <dbReference type="Google" id="ProtNLM"/>
    </source>
</evidence>
<feature type="transmembrane region" description="Helical" evidence="1">
    <location>
        <begin position="65"/>
        <end position="86"/>
    </location>
</feature>
<keyword evidence="3" id="KW-1185">Reference proteome</keyword>
<evidence type="ECO:0000313" key="2">
    <source>
        <dbReference type="EMBL" id="QPK83658.1"/>
    </source>
</evidence>
<keyword evidence="1" id="KW-0812">Transmembrane</keyword>
<dbReference type="KEGG" id="cqn:G7Y29_02275"/>
<evidence type="ECO:0000256" key="1">
    <source>
        <dbReference type="SAM" id="Phobius"/>
    </source>
</evidence>
<dbReference type="AlphaFoldDB" id="A0A7T0KPJ3"/>
<dbReference type="RefSeq" id="WP_165003727.1">
    <property type="nucleotide sequence ID" value="NZ_CP064955.1"/>
</dbReference>
<organism evidence="2 3">
    <name type="scientific">Corynebacterium qintianiae</name>
    <dbReference type="NCBI Taxonomy" id="2709392"/>
    <lineage>
        <taxon>Bacteria</taxon>
        <taxon>Bacillati</taxon>
        <taxon>Actinomycetota</taxon>
        <taxon>Actinomycetes</taxon>
        <taxon>Mycobacteriales</taxon>
        <taxon>Corynebacteriaceae</taxon>
        <taxon>Corynebacterium</taxon>
    </lineage>
</organism>
<dbReference type="Proteomes" id="UP000594586">
    <property type="component" value="Chromosome"/>
</dbReference>
<protein>
    <recommendedName>
        <fullName evidence="4">DoxX family membrane protein</fullName>
    </recommendedName>
</protein>
<proteinExistence type="predicted"/>